<comment type="pathway">
    <text evidence="3 10">Carbohydrate metabolism; galactose metabolism.</text>
</comment>
<evidence type="ECO:0000259" key="12">
    <source>
        <dbReference type="Pfam" id="PF02744"/>
    </source>
</evidence>
<dbReference type="STRING" id="1017273.SAMN05443094_107123"/>
<evidence type="ECO:0000256" key="8">
    <source>
        <dbReference type="ARBA" id="ARBA00023144"/>
    </source>
</evidence>
<evidence type="ECO:0000313" key="16">
    <source>
        <dbReference type="Proteomes" id="UP000215545"/>
    </source>
</evidence>
<dbReference type="Pfam" id="PF02744">
    <property type="entry name" value="GalP_UDP_tr_C"/>
    <property type="match status" value="1"/>
</dbReference>
<evidence type="ECO:0000259" key="11">
    <source>
        <dbReference type="Pfam" id="PF01087"/>
    </source>
</evidence>
<evidence type="ECO:0000256" key="3">
    <source>
        <dbReference type="ARBA" id="ARBA00004947"/>
    </source>
</evidence>
<dbReference type="PANTHER" id="PTHR39191:SF1">
    <property type="entry name" value="DUF4922 DOMAIN-CONTAINING PROTEIN"/>
    <property type="match status" value="1"/>
</dbReference>
<dbReference type="UniPathway" id="UPA00214"/>
<name>A0A1N7A9A4_9BACI</name>
<dbReference type="InterPro" id="IPR023425">
    <property type="entry name" value="GalP_uridyl_Trfase_II_CS"/>
</dbReference>
<dbReference type="EMBL" id="MWSK01000007">
    <property type="protein sequence ID" value="OXS75747.1"/>
    <property type="molecule type" value="Genomic_DNA"/>
</dbReference>
<dbReference type="Proteomes" id="UP000215545">
    <property type="component" value="Unassembled WGS sequence"/>
</dbReference>
<feature type="domain" description="Galactose-1-phosphate uridyl transferase N-terminal" evidence="11">
    <location>
        <begin position="19"/>
        <end position="230"/>
    </location>
</feature>
<dbReference type="EC" id="2.7.7.12" evidence="10"/>
<dbReference type="InterPro" id="IPR005850">
    <property type="entry name" value="GalP_Utransf_C"/>
</dbReference>
<evidence type="ECO:0000256" key="4">
    <source>
        <dbReference type="ARBA" id="ARBA00008706"/>
    </source>
</evidence>
<evidence type="ECO:0000256" key="7">
    <source>
        <dbReference type="ARBA" id="ARBA00022695"/>
    </source>
</evidence>
<organism evidence="14 15">
    <name type="scientific">Domibacillus enclensis</name>
    <dbReference type="NCBI Taxonomy" id="1017273"/>
    <lineage>
        <taxon>Bacteria</taxon>
        <taxon>Bacillati</taxon>
        <taxon>Bacillota</taxon>
        <taxon>Bacilli</taxon>
        <taxon>Bacillales</taxon>
        <taxon>Bacillaceae</taxon>
        <taxon>Domibacillus</taxon>
    </lineage>
</organism>
<reference evidence="14 15" key="1">
    <citation type="submission" date="2017-01" db="EMBL/GenBank/DDBJ databases">
        <authorList>
            <person name="Mah S.A."/>
            <person name="Swanson W.J."/>
            <person name="Moy G.W."/>
            <person name="Vacquier V.D."/>
        </authorList>
    </citation>
    <scope>NUCLEOTIDE SEQUENCE [LARGE SCALE GENOMIC DNA]</scope>
    <source>
        <strain evidence="14 15">NIO-1016</strain>
    </source>
</reference>
<gene>
    <name evidence="10" type="primary">galT</name>
    <name evidence="13" type="ORF">B1B05_14530</name>
    <name evidence="14" type="ORF">SAMN05443094_107123</name>
</gene>
<evidence type="ECO:0000313" key="13">
    <source>
        <dbReference type="EMBL" id="OXS75747.1"/>
    </source>
</evidence>
<reference evidence="13" key="3">
    <citation type="submission" date="2017-03" db="EMBL/GenBank/DDBJ databases">
        <authorList>
            <person name="Dastager S.G."/>
            <person name="Neurgaonkar P.S."/>
            <person name="Dharne M.S."/>
        </authorList>
    </citation>
    <scope>NUCLEOTIDE SEQUENCE</scope>
    <source>
        <strain evidence="13">DSM 25145</strain>
    </source>
</reference>
<evidence type="ECO:0000313" key="14">
    <source>
        <dbReference type="EMBL" id="SIR35727.1"/>
    </source>
</evidence>
<dbReference type="InterPro" id="IPR000766">
    <property type="entry name" value="GalP_uridyl_Trfase_II"/>
</dbReference>
<dbReference type="GO" id="GO:0005737">
    <property type="term" value="C:cytoplasm"/>
    <property type="evidence" value="ECO:0007669"/>
    <property type="project" value="UniProtKB-SubCell"/>
</dbReference>
<proteinExistence type="inferred from homology"/>
<feature type="domain" description="Galactose-1-phosphate uridyl transferase C-terminal" evidence="12">
    <location>
        <begin position="246"/>
        <end position="440"/>
    </location>
</feature>
<dbReference type="GO" id="GO:0008108">
    <property type="term" value="F:UDP-glucose:hexose-1-phosphate uridylyltransferase activity"/>
    <property type="evidence" value="ECO:0007669"/>
    <property type="project" value="UniProtKB-UniRule"/>
</dbReference>
<dbReference type="PANTHER" id="PTHR39191">
    <property type="entry name" value="GALACTOSE-1-PHOSPHATE URIDYLYLTRANSFERASE"/>
    <property type="match status" value="1"/>
</dbReference>
<evidence type="ECO:0000256" key="6">
    <source>
        <dbReference type="ARBA" id="ARBA00022679"/>
    </source>
</evidence>
<dbReference type="NCBIfam" id="TIGR01239">
    <property type="entry name" value="galT_2"/>
    <property type="match status" value="1"/>
</dbReference>
<comment type="subcellular location">
    <subcellularLocation>
        <location evidence="2 10">Cytoplasm</location>
    </subcellularLocation>
</comment>
<dbReference type="GO" id="GO:0006012">
    <property type="term" value="P:galactose metabolic process"/>
    <property type="evidence" value="ECO:0007669"/>
    <property type="project" value="UniProtKB-UniRule"/>
</dbReference>
<keyword evidence="16" id="KW-1185">Reference proteome</keyword>
<sequence length="492" mass="55885">MIFAYVEELIRKAEQAELITARDHMYARNQLIALLGRNDFVQPADDVSALSIPDLVEKLTEDAVERGIVQPFLEEKDIFAANVMNVFVSKPSQIAEAFWGSYQSSPQQATDFFYSMSKASNYIQTKRIAKNVSYTSATPYGEIDITINLSKPEKDPAEIARAKLRPEPETNYPKCLLCVENEGYEGHATHPARSNHRIVPVELDSEEWFLQYSPYLYYHEHCILLSGEHRDMKIDRAGFVRLLDFVRQFPHYFAGSNADLPIVGGSILTHDHYQGGRYEFAMAKAKEDVSFSVDRFPAVKGATLYWPMSVVRLKSEDPDELAAAADHVLAVWRGYDDDLCGIQSFTGETRHNTVTPIARKRGEVFELDLVLRNNRTTDEHPMGLFHPHADIHHIKRENIGLIEVMGLAVLPARLKEDLAAVAAFLSDETVQVKKEHQEWAEELRKQYVGELSEEAFVREAVAAKFLRGLEDCGVFKQTEEGKRGFNRFLARL</sequence>
<dbReference type="Proteomes" id="UP000186385">
    <property type="component" value="Unassembled WGS sequence"/>
</dbReference>
<protein>
    <recommendedName>
        <fullName evidence="10">Galactose-1-phosphate uridylyltransferase</fullName>
        <shortName evidence="10">Gal-1-P uridylyltransferase</shortName>
        <ecNumber evidence="10">2.7.7.12</ecNumber>
    </recommendedName>
    <alternativeName>
        <fullName evidence="10">UDP-glucose--hexose-1-phosphate uridylyltransferase</fullName>
    </alternativeName>
</protein>
<evidence type="ECO:0000256" key="2">
    <source>
        <dbReference type="ARBA" id="ARBA00004496"/>
    </source>
</evidence>
<accession>A0A1N7A9A4</accession>
<dbReference type="RefSeq" id="WP_045852109.1">
    <property type="nucleotide sequence ID" value="NZ_FTLX01000007.1"/>
</dbReference>
<keyword evidence="7 10" id="KW-0548">Nucleotidyltransferase</keyword>
<comment type="similarity">
    <text evidence="4 10">Belongs to the galactose-1-phosphate uridylyltransferase type 2 family.</text>
</comment>
<keyword evidence="8 10" id="KW-0299">Galactose metabolism</keyword>
<evidence type="ECO:0000256" key="10">
    <source>
        <dbReference type="HAMAP-Rule" id="MF_00571"/>
    </source>
</evidence>
<dbReference type="NCBIfam" id="NF003629">
    <property type="entry name" value="PRK05270.1-2"/>
    <property type="match status" value="1"/>
</dbReference>
<dbReference type="AlphaFoldDB" id="A0A1N7A9A4"/>
<dbReference type="PIRSF" id="PIRSF006005">
    <property type="entry name" value="GalT_BS"/>
    <property type="match status" value="1"/>
</dbReference>
<keyword evidence="6 10" id="KW-0808">Transferase</keyword>
<evidence type="ECO:0000256" key="5">
    <source>
        <dbReference type="ARBA" id="ARBA00022490"/>
    </source>
</evidence>
<dbReference type="Pfam" id="PF01087">
    <property type="entry name" value="GalP_UDP_transf"/>
    <property type="match status" value="1"/>
</dbReference>
<evidence type="ECO:0000313" key="15">
    <source>
        <dbReference type="Proteomes" id="UP000186385"/>
    </source>
</evidence>
<reference evidence="16" key="2">
    <citation type="submission" date="2017-03" db="EMBL/GenBank/DDBJ databases">
        <title>Bacillus sp. V-88(T) DSM27956, whole genome shotgun sequencing project.</title>
        <authorList>
            <person name="Dastager S.G."/>
            <person name="Neurgaonkar P.S."/>
            <person name="Dharne M.S."/>
        </authorList>
    </citation>
    <scope>NUCLEOTIDE SEQUENCE [LARGE SCALE GENOMIC DNA]</scope>
    <source>
        <strain evidence="16">DSM 25145</strain>
    </source>
</reference>
<evidence type="ECO:0000256" key="1">
    <source>
        <dbReference type="ARBA" id="ARBA00001107"/>
    </source>
</evidence>
<keyword evidence="5 10" id="KW-0963">Cytoplasm</keyword>
<evidence type="ECO:0000256" key="9">
    <source>
        <dbReference type="ARBA" id="ARBA00023277"/>
    </source>
</evidence>
<dbReference type="InterPro" id="IPR005849">
    <property type="entry name" value="GalP_Utransf_N"/>
</dbReference>
<dbReference type="EMBL" id="FTLX01000007">
    <property type="protein sequence ID" value="SIR35727.1"/>
    <property type="molecule type" value="Genomic_DNA"/>
</dbReference>
<keyword evidence="9 10" id="KW-0119">Carbohydrate metabolism</keyword>
<dbReference type="OrthoDB" id="2293at2"/>
<dbReference type="PROSITE" id="PS01163">
    <property type="entry name" value="GAL_P_UDP_TRANSF_II"/>
    <property type="match status" value="1"/>
</dbReference>
<dbReference type="HAMAP" id="MF_00571">
    <property type="entry name" value="GalP_UDP_trans"/>
    <property type="match status" value="1"/>
</dbReference>
<comment type="catalytic activity">
    <reaction evidence="1 10">
        <text>alpha-D-galactose 1-phosphate + UDP-alpha-D-glucose = alpha-D-glucose 1-phosphate + UDP-alpha-D-galactose</text>
        <dbReference type="Rhea" id="RHEA:13989"/>
        <dbReference type="ChEBI" id="CHEBI:58336"/>
        <dbReference type="ChEBI" id="CHEBI:58601"/>
        <dbReference type="ChEBI" id="CHEBI:58885"/>
        <dbReference type="ChEBI" id="CHEBI:66914"/>
        <dbReference type="EC" id="2.7.7.12"/>
    </reaction>
</comment>